<dbReference type="AlphaFoldDB" id="A0A974S0Q7"/>
<organism evidence="2 3">
    <name type="scientific">Peribacillus psychrosaccharolyticus</name>
    <name type="common">Bacillus psychrosaccharolyticus</name>
    <dbReference type="NCBI Taxonomy" id="1407"/>
    <lineage>
        <taxon>Bacteria</taxon>
        <taxon>Bacillati</taxon>
        <taxon>Bacillota</taxon>
        <taxon>Bacilli</taxon>
        <taxon>Bacillales</taxon>
        <taxon>Bacillaceae</taxon>
        <taxon>Peribacillus</taxon>
    </lineage>
</organism>
<dbReference type="RefSeq" id="WP_201647810.1">
    <property type="nucleotide sequence ID" value="NZ_CP068053.1"/>
</dbReference>
<reference evidence="2 3" key="1">
    <citation type="submission" date="2021-01" db="EMBL/GenBank/DDBJ databases">
        <title>FDA dAtabase for Regulatory Grade micrObial Sequences (FDA-ARGOS): Supporting development and validation of Infectious Disease Dx tests.</title>
        <authorList>
            <person name="Nelson B."/>
            <person name="Plummer A."/>
            <person name="Tallon L."/>
            <person name="Sadzewicz L."/>
            <person name="Zhao X."/>
            <person name="Boylan J."/>
            <person name="Ott S."/>
            <person name="Bowen H."/>
            <person name="Vavikolanu K."/>
            <person name="Mehta A."/>
            <person name="Aluvathingal J."/>
            <person name="Nadendla S."/>
            <person name="Myers T."/>
            <person name="Yan Y."/>
            <person name="Sichtig H."/>
        </authorList>
    </citation>
    <scope>NUCLEOTIDE SEQUENCE [LARGE SCALE GENOMIC DNA]</scope>
    <source>
        <strain evidence="2 3">FDAARGOS_1161</strain>
    </source>
</reference>
<sequence length="204" mass="23741">MLSIEKVIEIHEGLLRVSDVPIIMATLILWLIIGIVSLVDIIKNRKLLSSQGFIFRGLNLVIILLIESILLINIVETDFSTSKKEWESQYLIPYINSLPEDKLDVKDFSQIVDISNNKNKKIESIHFTNKHEPIWVELFVTGKNNLKQKFVVQTVIQKEAIKEAYLTYKRINKTITPTYRDNLYYETILHIPEEYKVLVPSLDE</sequence>
<keyword evidence="1" id="KW-1133">Transmembrane helix</keyword>
<accession>A0A974S0Q7</accession>
<evidence type="ECO:0000256" key="1">
    <source>
        <dbReference type="SAM" id="Phobius"/>
    </source>
</evidence>
<gene>
    <name evidence="2" type="ORF">I6J18_01335</name>
</gene>
<keyword evidence="3" id="KW-1185">Reference proteome</keyword>
<keyword evidence="1" id="KW-0812">Transmembrane</keyword>
<dbReference type="EMBL" id="CP068053">
    <property type="protein sequence ID" value="QQT00613.1"/>
    <property type="molecule type" value="Genomic_DNA"/>
</dbReference>
<proteinExistence type="predicted"/>
<name>A0A974S0Q7_PERPY</name>
<feature type="transmembrane region" description="Helical" evidence="1">
    <location>
        <begin position="20"/>
        <end position="41"/>
    </location>
</feature>
<evidence type="ECO:0000313" key="2">
    <source>
        <dbReference type="EMBL" id="QQT00613.1"/>
    </source>
</evidence>
<feature type="transmembrane region" description="Helical" evidence="1">
    <location>
        <begin position="53"/>
        <end position="75"/>
    </location>
</feature>
<dbReference type="Proteomes" id="UP000595254">
    <property type="component" value="Chromosome"/>
</dbReference>
<evidence type="ECO:0000313" key="3">
    <source>
        <dbReference type="Proteomes" id="UP000595254"/>
    </source>
</evidence>
<dbReference type="KEGG" id="ppsr:I6J18_01335"/>
<protein>
    <submittedName>
        <fullName evidence="2">Uncharacterized protein</fullName>
    </submittedName>
</protein>
<keyword evidence="1" id="KW-0472">Membrane</keyword>